<gene>
    <name evidence="1" type="ORF">TBC1_11518</name>
</gene>
<organism evidence="1">
    <name type="scientific">Lentimicrobium saccharophilum</name>
    <dbReference type="NCBI Taxonomy" id="1678841"/>
    <lineage>
        <taxon>Bacteria</taxon>
        <taxon>Pseudomonadati</taxon>
        <taxon>Bacteroidota</taxon>
        <taxon>Bacteroidia</taxon>
        <taxon>Bacteroidales</taxon>
        <taxon>Lentimicrobiaceae</taxon>
        <taxon>Lentimicrobium</taxon>
    </lineage>
</organism>
<keyword evidence="2" id="KW-1185">Reference proteome</keyword>
<accession>A0A0S7BP33</accession>
<dbReference type="AlphaFoldDB" id="A0A0S7BP33"/>
<dbReference type="EMBL" id="DF968182">
    <property type="protein sequence ID" value="GAP42389.1"/>
    <property type="molecule type" value="Genomic_DNA"/>
</dbReference>
<name>A0A0S7BP33_9BACT</name>
<proteinExistence type="predicted"/>
<evidence type="ECO:0000313" key="1">
    <source>
        <dbReference type="EMBL" id="GAP42389.1"/>
    </source>
</evidence>
<protein>
    <submittedName>
        <fullName evidence="1">Uncharacterized protein</fullName>
    </submittedName>
</protein>
<sequence length="49" mass="5589">MFGVVCDYVEISLIYQSINVFITPDRIEENLSGESWCRLALLHMTTGHS</sequence>
<reference evidence="1" key="1">
    <citation type="journal article" date="2015" name="Genome Announc.">
        <title>Draft Genome Sequence of Bacteroidales Strain TBC1, a Novel Isolate from a Methanogenic Wastewater Treatment System.</title>
        <authorList>
            <person name="Tourlousse D.M."/>
            <person name="Matsuura N."/>
            <person name="Sun L."/>
            <person name="Toyonaga M."/>
            <person name="Kuroda K."/>
            <person name="Ohashi A."/>
            <person name="Cruz R."/>
            <person name="Yamaguchi T."/>
            <person name="Sekiguchi Y."/>
        </authorList>
    </citation>
    <scope>NUCLEOTIDE SEQUENCE [LARGE SCALE GENOMIC DNA]</scope>
    <source>
        <strain evidence="1">TBC1</strain>
    </source>
</reference>
<dbReference type="Proteomes" id="UP000053091">
    <property type="component" value="Unassembled WGS sequence"/>
</dbReference>
<evidence type="ECO:0000313" key="2">
    <source>
        <dbReference type="Proteomes" id="UP000053091"/>
    </source>
</evidence>